<keyword evidence="3" id="KW-1185">Reference proteome</keyword>
<dbReference type="EMBL" id="JBGBPQ010000011">
    <property type="protein sequence ID" value="KAL1515899.1"/>
    <property type="molecule type" value="Genomic_DNA"/>
</dbReference>
<name>A0AB34J9H5_PRYPA</name>
<dbReference type="Proteomes" id="UP001515480">
    <property type="component" value="Unassembled WGS sequence"/>
</dbReference>
<keyword evidence="1" id="KW-0732">Signal</keyword>
<evidence type="ECO:0000313" key="2">
    <source>
        <dbReference type="EMBL" id="KAL1515899.1"/>
    </source>
</evidence>
<organism evidence="2 3">
    <name type="scientific">Prymnesium parvum</name>
    <name type="common">Toxic golden alga</name>
    <dbReference type="NCBI Taxonomy" id="97485"/>
    <lineage>
        <taxon>Eukaryota</taxon>
        <taxon>Haptista</taxon>
        <taxon>Haptophyta</taxon>
        <taxon>Prymnesiophyceae</taxon>
        <taxon>Prymnesiales</taxon>
        <taxon>Prymnesiaceae</taxon>
        <taxon>Prymnesium</taxon>
    </lineage>
</organism>
<gene>
    <name evidence="2" type="ORF">AB1Y20_002513</name>
</gene>
<feature type="signal peptide" evidence="1">
    <location>
        <begin position="1"/>
        <end position="29"/>
    </location>
</feature>
<evidence type="ECO:0000256" key="1">
    <source>
        <dbReference type="SAM" id="SignalP"/>
    </source>
</evidence>
<accession>A0AB34J9H5</accession>
<protein>
    <submittedName>
        <fullName evidence="2">Uncharacterized protein</fullName>
    </submittedName>
</protein>
<sequence>MAPPLRCATPRGGTCRTLLLLSVSLPVHSWSPQPAFRQPAAPLVCRRGFPRGTAASLRSMAMGSPGGVAVGQADAITTSEAQRVEWDELKGVVRRLASGEEVKQMRGDHDARDALRSFRIAAFQKLRDELGLPSVDEEGESRRADDEVVKQMPRQLEEAKLAWLSSQQVAKVAWLSSQEAEGRAGDTSVALGELDLATEDETEDVVHEMLSQPVTDLGKIGDSGASDEGAQKLELEMGEARRGPRSTKESSAFKLDFAQALEAAAQGALTWLALRALDEQHSKTRLLSHA</sequence>
<dbReference type="AlphaFoldDB" id="A0AB34J9H5"/>
<reference evidence="2 3" key="1">
    <citation type="journal article" date="2024" name="Science">
        <title>Giant polyketide synthase enzymes in the biosynthesis of giant marine polyether toxins.</title>
        <authorList>
            <person name="Fallon T.R."/>
            <person name="Shende V.V."/>
            <person name="Wierzbicki I.H."/>
            <person name="Pendleton A.L."/>
            <person name="Watervoot N.F."/>
            <person name="Auber R.P."/>
            <person name="Gonzalez D.J."/>
            <person name="Wisecaver J.H."/>
            <person name="Moore B.S."/>
        </authorList>
    </citation>
    <scope>NUCLEOTIDE SEQUENCE [LARGE SCALE GENOMIC DNA]</scope>
    <source>
        <strain evidence="2 3">12B1</strain>
    </source>
</reference>
<proteinExistence type="predicted"/>
<feature type="chain" id="PRO_5044261072" evidence="1">
    <location>
        <begin position="30"/>
        <end position="290"/>
    </location>
</feature>
<comment type="caution">
    <text evidence="2">The sequence shown here is derived from an EMBL/GenBank/DDBJ whole genome shotgun (WGS) entry which is preliminary data.</text>
</comment>
<evidence type="ECO:0000313" key="3">
    <source>
        <dbReference type="Proteomes" id="UP001515480"/>
    </source>
</evidence>